<evidence type="ECO:0000259" key="2">
    <source>
        <dbReference type="Pfam" id="PF13472"/>
    </source>
</evidence>
<feature type="domain" description="SGNH hydrolase-type esterase" evidence="2">
    <location>
        <begin position="143"/>
        <end position="355"/>
    </location>
</feature>
<dbReference type="InterPro" id="IPR036514">
    <property type="entry name" value="SGNH_hydro_sf"/>
</dbReference>
<dbReference type="EMBL" id="JARRAG010000002">
    <property type="protein sequence ID" value="MDG3004731.1"/>
    <property type="molecule type" value="Genomic_DNA"/>
</dbReference>
<dbReference type="Proteomes" id="UP001216907">
    <property type="component" value="Unassembled WGS sequence"/>
</dbReference>
<protein>
    <submittedName>
        <fullName evidence="3">GDSL-type esterase/lipase family protein</fullName>
    </submittedName>
</protein>
<reference evidence="3 4" key="1">
    <citation type="submission" date="2023-03" db="EMBL/GenBank/DDBJ databases">
        <title>Paludisphaera mucosa sp. nov. a novel planctomycete from northern fen.</title>
        <authorList>
            <person name="Ivanova A."/>
        </authorList>
    </citation>
    <scope>NUCLEOTIDE SEQUENCE [LARGE SCALE GENOMIC DNA]</scope>
    <source>
        <strain evidence="3 4">Pla2</strain>
    </source>
</reference>
<organism evidence="3 4">
    <name type="scientific">Paludisphaera mucosa</name>
    <dbReference type="NCBI Taxonomy" id="3030827"/>
    <lineage>
        <taxon>Bacteria</taxon>
        <taxon>Pseudomonadati</taxon>
        <taxon>Planctomycetota</taxon>
        <taxon>Planctomycetia</taxon>
        <taxon>Isosphaerales</taxon>
        <taxon>Isosphaeraceae</taxon>
        <taxon>Paludisphaera</taxon>
    </lineage>
</organism>
<feature type="signal peptide" evidence="1">
    <location>
        <begin position="1"/>
        <end position="30"/>
    </location>
</feature>
<accession>A0ABT6FB11</accession>
<dbReference type="InterPro" id="IPR013830">
    <property type="entry name" value="SGNH_hydro"/>
</dbReference>
<name>A0ABT6FB11_9BACT</name>
<sequence>MNTRAHGQTPSKPATRGGALSFLSCLAVLAASAFGPENDWLRVARGKTRIGRELRGVETRGYYEALIDANRGPAAEAVAEPPPGWIPFGAAGIVEPIPTYLRWRMRPNLDLVWNGVPFRTNSRGYRTPEVASPKPEGVFRVVVFGSSNTMGHGVGDDDAYPRLLERWLNESFATGRRIEVVNLAVSGDSPSRRLARMIEEGEGSEPDWILCDATVLDPALEAAHLETVVRADPPTPIPPALHFVTEALARAGASPSDTVDAFRLKIRHEAEPLLEEAYKGWAEYARRTGVPLTVVVIPRADEKLDNAVLDRIMHAAIRHHRLDVLDLGDAFRDLAAEEFRVSPWDKHPSVRGHRAIFEAFRSALLARGTLPGLDLDD</sequence>
<dbReference type="Gene3D" id="3.40.50.1110">
    <property type="entry name" value="SGNH hydrolase"/>
    <property type="match status" value="1"/>
</dbReference>
<dbReference type="RefSeq" id="WP_277861085.1">
    <property type="nucleotide sequence ID" value="NZ_JARRAG010000002.1"/>
</dbReference>
<gene>
    <name evidence="3" type="ORF">PZE19_13160</name>
</gene>
<evidence type="ECO:0000256" key="1">
    <source>
        <dbReference type="SAM" id="SignalP"/>
    </source>
</evidence>
<evidence type="ECO:0000313" key="4">
    <source>
        <dbReference type="Proteomes" id="UP001216907"/>
    </source>
</evidence>
<comment type="caution">
    <text evidence="3">The sequence shown here is derived from an EMBL/GenBank/DDBJ whole genome shotgun (WGS) entry which is preliminary data.</text>
</comment>
<dbReference type="Pfam" id="PF13472">
    <property type="entry name" value="Lipase_GDSL_2"/>
    <property type="match status" value="1"/>
</dbReference>
<keyword evidence="1" id="KW-0732">Signal</keyword>
<proteinExistence type="predicted"/>
<dbReference type="SUPFAM" id="SSF52266">
    <property type="entry name" value="SGNH hydrolase"/>
    <property type="match status" value="1"/>
</dbReference>
<evidence type="ECO:0000313" key="3">
    <source>
        <dbReference type="EMBL" id="MDG3004731.1"/>
    </source>
</evidence>
<feature type="chain" id="PRO_5045643796" evidence="1">
    <location>
        <begin position="31"/>
        <end position="377"/>
    </location>
</feature>
<keyword evidence="4" id="KW-1185">Reference proteome</keyword>